<reference evidence="1" key="1">
    <citation type="submission" date="2022-04" db="EMBL/GenBank/DDBJ databases">
        <title>Tomato heritable bacteria conferring resistance against bacterial wilt.</title>
        <authorList>
            <person name="Yin J."/>
        </authorList>
    </citation>
    <scope>NUCLEOTIDE SEQUENCE</scope>
    <source>
        <strain evidence="1">Cra20</strain>
    </source>
</reference>
<gene>
    <name evidence="1" type="ORF">MZO42_15460</name>
</gene>
<protein>
    <submittedName>
        <fullName evidence="1">Uncharacterized protein</fullName>
    </submittedName>
</protein>
<organism evidence="1">
    <name type="scientific">Sphingomonas psychrotolerans</name>
    <dbReference type="NCBI Taxonomy" id="1327635"/>
    <lineage>
        <taxon>Bacteria</taxon>
        <taxon>Pseudomonadati</taxon>
        <taxon>Pseudomonadota</taxon>
        <taxon>Alphaproteobacteria</taxon>
        <taxon>Sphingomonadales</taxon>
        <taxon>Sphingomonadaceae</taxon>
        <taxon>Sphingomonas</taxon>
    </lineage>
</organism>
<proteinExistence type="predicted"/>
<comment type="caution">
    <text evidence="1">The sequence shown here is derived from an EMBL/GenBank/DDBJ whole genome shotgun (WGS) entry which is preliminary data.</text>
</comment>
<sequence length="63" mass="6446">MIGKAIAGWLGHRIDASDGEGGTLGALTGVALWEVGKRVVPAALVLGGIAYAVHRFSRTETTA</sequence>
<dbReference type="EMBL" id="JALMLT010000004">
    <property type="protein sequence ID" value="MDT8760097.1"/>
    <property type="molecule type" value="Genomic_DNA"/>
</dbReference>
<accession>A0ABU3N8H1</accession>
<name>A0ABU3N8H1_9SPHN</name>
<evidence type="ECO:0000313" key="1">
    <source>
        <dbReference type="EMBL" id="MDT8760097.1"/>
    </source>
</evidence>